<dbReference type="EMBL" id="JAQSVD010000013">
    <property type="protein sequence ID" value="MDE1472261.1"/>
    <property type="molecule type" value="Genomic_DNA"/>
</dbReference>
<comment type="caution">
    <text evidence="1">The sequence shown here is derived from an EMBL/GenBank/DDBJ whole genome shotgun (WGS) entry which is preliminary data.</text>
</comment>
<name>A0ABT5UTG4_EUBLI</name>
<accession>A0ABT5UTG4</accession>
<dbReference type="PANTHER" id="PTHR45661:SF3">
    <property type="entry name" value="IG-LIKE DOMAIN-CONTAINING PROTEIN"/>
    <property type="match status" value="1"/>
</dbReference>
<evidence type="ECO:0000313" key="1">
    <source>
        <dbReference type="EMBL" id="MDE1472261.1"/>
    </source>
</evidence>
<sequence>METQLNSFVFKKRDAKVVLNRKYVDRHNMNGIVIIPNGFTDIDQKAFKGKKNITKILLPRSIQSIGSSAFCGCESLQEIYLPNGIEEIGDEAFTDCKALKSVDIPVSLKCLSQGIFKRCFSLEYVYGGKGVTEINDEAFSNCRQLKEVKFGKHIYSIGQYAFYRCENLKRMVVKGPLKTIKSHAFDGSSISFVLLPDALEKIEEAAFFSCEALSQIIIPEKTKYIGNYAFAHCPKLTKVLFKGTIPSCGKAIFPSNARVVCSRTHESQRKMETLGFVLLKRQDERELYHFSQVPESVRKVEGFDKEELLYISNTKRIEKRLYCARNKIKWAIISKGVESIGQKAFAYCHNLAEVTLPESLWQIGEGAFEECPLETMTIPEKVEKIERYTFQGTKQLKEVHFLGKVTLDNQAFSQSTVRRLYFHKGMELKPYLMQSVTLLCLPNEVNMIKYFTELGYVAVDEGDWIALRMKSFRTIKNKSSIAWCKNDKLVVSEREVSDFAYYGQRSLRSITFQEGVERIGEGAFMGCTNLESVTFPKSLQTIDHSAFANCSALKKINIPENIKILWARSFFGCISLEFVELPEGLKVIDQGVFQKCSKLKQINWPTQLVRINEGAFYLCNQLDFVELPSSVKIIEGRAFMDCPNLQEIIIKHDIGFLSPKCINMKTVIMCYHDSVTEQMAKEKHIKIRYLKNTKSN</sequence>
<dbReference type="Pfam" id="PF13306">
    <property type="entry name" value="LRR_5"/>
    <property type="match status" value="3"/>
</dbReference>
<dbReference type="Gene3D" id="3.40.50.12480">
    <property type="match status" value="1"/>
</dbReference>
<dbReference type="RefSeq" id="WP_227208760.1">
    <property type="nucleotide sequence ID" value="NZ_JAJCLO010000014.1"/>
</dbReference>
<dbReference type="InterPro" id="IPR032675">
    <property type="entry name" value="LRR_dom_sf"/>
</dbReference>
<protein>
    <submittedName>
        <fullName evidence="1">Leucine-rich repeat domain-containing protein</fullName>
    </submittedName>
</protein>
<dbReference type="Proteomes" id="UP001215087">
    <property type="component" value="Unassembled WGS sequence"/>
</dbReference>
<keyword evidence="2" id="KW-1185">Reference proteome</keyword>
<organism evidence="1 2">
    <name type="scientific">Eubacterium limosum</name>
    <dbReference type="NCBI Taxonomy" id="1736"/>
    <lineage>
        <taxon>Bacteria</taxon>
        <taxon>Bacillati</taxon>
        <taxon>Bacillota</taxon>
        <taxon>Clostridia</taxon>
        <taxon>Eubacteriales</taxon>
        <taxon>Eubacteriaceae</taxon>
        <taxon>Eubacterium</taxon>
    </lineage>
</organism>
<dbReference type="InterPro" id="IPR026906">
    <property type="entry name" value="LRR_5"/>
</dbReference>
<dbReference type="Gene3D" id="3.80.10.10">
    <property type="entry name" value="Ribonuclease Inhibitor"/>
    <property type="match status" value="2"/>
</dbReference>
<dbReference type="SUPFAM" id="SSF52058">
    <property type="entry name" value="L domain-like"/>
    <property type="match status" value="2"/>
</dbReference>
<evidence type="ECO:0000313" key="2">
    <source>
        <dbReference type="Proteomes" id="UP001215087"/>
    </source>
</evidence>
<dbReference type="InterPro" id="IPR053139">
    <property type="entry name" value="Surface_bspA-like"/>
</dbReference>
<dbReference type="PANTHER" id="PTHR45661">
    <property type="entry name" value="SURFACE ANTIGEN"/>
    <property type="match status" value="1"/>
</dbReference>
<proteinExistence type="predicted"/>
<reference evidence="1 2" key="1">
    <citation type="submission" date="2023-02" db="EMBL/GenBank/DDBJ databases">
        <title>Comparative genome analysis of Eubacterium limosum species.</title>
        <authorList>
            <person name="Bak J.E."/>
        </authorList>
    </citation>
    <scope>NUCLEOTIDE SEQUENCE [LARGE SCALE GENOMIC DNA]</scope>
    <source>
        <strain evidence="1 2">KGMB01548</strain>
    </source>
</reference>
<gene>
    <name evidence="1" type="ORF">PTZ04_18560</name>
</gene>